<dbReference type="CDD" id="cd24008">
    <property type="entry name" value="ASKHA_NBD_GLK"/>
    <property type="match status" value="1"/>
</dbReference>
<keyword evidence="6" id="KW-1185">Reference proteome</keyword>
<dbReference type="Proteomes" id="UP000295351">
    <property type="component" value="Unassembled WGS sequence"/>
</dbReference>
<dbReference type="NCBIfam" id="TIGR00749">
    <property type="entry name" value="glk"/>
    <property type="match status" value="1"/>
</dbReference>
<dbReference type="PANTHER" id="PTHR47690:SF1">
    <property type="entry name" value="GLUCOKINASE"/>
    <property type="match status" value="1"/>
</dbReference>
<keyword evidence="3" id="KW-0963">Cytoplasm</keyword>
<comment type="caution">
    <text evidence="5">The sequence shown here is derived from an EMBL/GenBank/DDBJ whole genome shotgun (WGS) entry which is preliminary data.</text>
</comment>
<keyword evidence="2 3" id="KW-0418">Kinase</keyword>
<dbReference type="NCBIfam" id="NF001417">
    <property type="entry name" value="PRK00292.1-4"/>
    <property type="match status" value="1"/>
</dbReference>
<accession>A0A4R2CL61</accession>
<dbReference type="InterPro" id="IPR050201">
    <property type="entry name" value="Bacterial_glucokinase"/>
</dbReference>
<evidence type="ECO:0000256" key="4">
    <source>
        <dbReference type="RuleBase" id="RU004046"/>
    </source>
</evidence>
<evidence type="ECO:0000256" key="1">
    <source>
        <dbReference type="ARBA" id="ARBA00022679"/>
    </source>
</evidence>
<dbReference type="EMBL" id="SLVX01000014">
    <property type="protein sequence ID" value="TCN41273.1"/>
    <property type="molecule type" value="Genomic_DNA"/>
</dbReference>
<dbReference type="Gene3D" id="3.30.420.40">
    <property type="match status" value="1"/>
</dbReference>
<protein>
    <recommendedName>
        <fullName evidence="3">Glucokinase</fullName>
        <ecNumber evidence="3">2.7.1.2</ecNumber>
    </recommendedName>
    <alternativeName>
        <fullName evidence="3">Glucose kinase</fullName>
    </alternativeName>
</protein>
<dbReference type="GO" id="GO:0005829">
    <property type="term" value="C:cytosol"/>
    <property type="evidence" value="ECO:0007669"/>
    <property type="project" value="TreeGrafter"/>
</dbReference>
<comment type="subcellular location">
    <subcellularLocation>
        <location evidence="3">Cytoplasm</location>
    </subcellularLocation>
</comment>
<comment type="similarity">
    <text evidence="3 4">Belongs to the bacterial glucokinase family.</text>
</comment>
<dbReference type="GO" id="GO:0005536">
    <property type="term" value="F:D-glucose binding"/>
    <property type="evidence" value="ECO:0007669"/>
    <property type="project" value="InterPro"/>
</dbReference>
<dbReference type="GO" id="GO:0004340">
    <property type="term" value="F:glucokinase activity"/>
    <property type="evidence" value="ECO:0007669"/>
    <property type="project" value="UniProtKB-UniRule"/>
</dbReference>
<dbReference type="AlphaFoldDB" id="A0A4R2CL61"/>
<keyword evidence="1 3" id="KW-0808">Transferase</keyword>
<evidence type="ECO:0000313" key="5">
    <source>
        <dbReference type="EMBL" id="TCN41273.1"/>
    </source>
</evidence>
<name>A0A4R2CL61_SHIGR</name>
<dbReference type="PANTHER" id="PTHR47690">
    <property type="entry name" value="GLUCOKINASE"/>
    <property type="match status" value="1"/>
</dbReference>
<dbReference type="InterPro" id="IPR003836">
    <property type="entry name" value="Glucokinase"/>
</dbReference>
<dbReference type="GO" id="GO:0005524">
    <property type="term" value="F:ATP binding"/>
    <property type="evidence" value="ECO:0007669"/>
    <property type="project" value="UniProtKB-UniRule"/>
</dbReference>
<dbReference type="RefSeq" id="WP_133035464.1">
    <property type="nucleotide sequence ID" value="NZ_BAABEI010000012.1"/>
</dbReference>
<organism evidence="5 6">
    <name type="scientific">Shinella granuli</name>
    <dbReference type="NCBI Taxonomy" id="323621"/>
    <lineage>
        <taxon>Bacteria</taxon>
        <taxon>Pseudomonadati</taxon>
        <taxon>Pseudomonadota</taxon>
        <taxon>Alphaproteobacteria</taxon>
        <taxon>Hyphomicrobiales</taxon>
        <taxon>Rhizobiaceae</taxon>
        <taxon>Shinella</taxon>
    </lineage>
</organism>
<dbReference type="Pfam" id="PF02685">
    <property type="entry name" value="Glucokinase"/>
    <property type="match status" value="1"/>
</dbReference>
<dbReference type="GO" id="GO:0006096">
    <property type="term" value="P:glycolytic process"/>
    <property type="evidence" value="ECO:0007669"/>
    <property type="project" value="UniProtKB-UniRule"/>
</dbReference>
<dbReference type="InterPro" id="IPR043129">
    <property type="entry name" value="ATPase_NBD"/>
</dbReference>
<keyword evidence="3" id="KW-0067">ATP-binding</keyword>
<evidence type="ECO:0000256" key="2">
    <source>
        <dbReference type="ARBA" id="ARBA00022777"/>
    </source>
</evidence>
<feature type="binding site" evidence="3">
    <location>
        <begin position="18"/>
        <end position="23"/>
    </location>
    <ligand>
        <name>ATP</name>
        <dbReference type="ChEBI" id="CHEBI:30616"/>
    </ligand>
</feature>
<evidence type="ECO:0000313" key="6">
    <source>
        <dbReference type="Proteomes" id="UP000295351"/>
    </source>
</evidence>
<keyword evidence="3" id="KW-0324">Glycolysis</keyword>
<dbReference type="HAMAP" id="MF_00524">
    <property type="entry name" value="Glucokinase"/>
    <property type="match status" value="1"/>
</dbReference>
<reference evidence="5 6" key="1">
    <citation type="submission" date="2019-03" db="EMBL/GenBank/DDBJ databases">
        <title>Genomic Encyclopedia of Type Strains, Phase IV (KMG-IV): sequencing the most valuable type-strain genomes for metagenomic binning, comparative biology and taxonomic classification.</title>
        <authorList>
            <person name="Goeker M."/>
        </authorList>
    </citation>
    <scope>NUCLEOTIDE SEQUENCE [LARGE SCALE GENOMIC DNA]</scope>
    <source>
        <strain evidence="5 6">DSM 18401</strain>
    </source>
</reference>
<proteinExistence type="inferred from homology"/>
<sequence length="341" mass="36438">MVRPNDSETNFPFPILIGDIGGTNARFALLVDAFAEPKQFPIVQTADFKNIDDALQQCILDTTSVQPRSAILALAGPIEGDEVPLTNCPWVVRPRDMIANLGFDEVLLVNDFEAQALAVASLGEGDREKIGPGTERQAASRTVLGPGTGLGVAGLVYARHSWIPVPGEGGHVDVGPRSERDHQIWPFLEPIEGRISAEQLLCGRGIMNIYHAVSAADGVDAPLETPADVTSKALAQEDRAAIETVSLFSTYLGRVAGDMAMIFMAKGGVFLAGGISQKILPALRGPEFRAAFEDKAPHSALLKTIPTYVVTHPVAALAGLAAFARMPDRFGVATEGRHWKR</sequence>
<keyword evidence="3" id="KW-0547">Nucleotide-binding</keyword>
<dbReference type="EC" id="2.7.1.2" evidence="3"/>
<evidence type="ECO:0000256" key="3">
    <source>
        <dbReference type="HAMAP-Rule" id="MF_00524"/>
    </source>
</evidence>
<comment type="catalytic activity">
    <reaction evidence="3">
        <text>D-glucose + ATP = D-glucose 6-phosphate + ADP + H(+)</text>
        <dbReference type="Rhea" id="RHEA:17825"/>
        <dbReference type="ChEBI" id="CHEBI:4167"/>
        <dbReference type="ChEBI" id="CHEBI:15378"/>
        <dbReference type="ChEBI" id="CHEBI:30616"/>
        <dbReference type="ChEBI" id="CHEBI:61548"/>
        <dbReference type="ChEBI" id="CHEBI:456216"/>
        <dbReference type="EC" id="2.7.1.2"/>
    </reaction>
</comment>
<gene>
    <name evidence="3" type="primary">glk</name>
    <name evidence="5" type="ORF">EV665_11440</name>
</gene>
<dbReference type="SUPFAM" id="SSF53067">
    <property type="entry name" value="Actin-like ATPase domain"/>
    <property type="match status" value="1"/>
</dbReference>
<dbReference type="Gene3D" id="3.40.367.20">
    <property type="match status" value="1"/>
</dbReference>